<dbReference type="EMBL" id="CAJVQC010010979">
    <property type="protein sequence ID" value="CAG8622626.1"/>
    <property type="molecule type" value="Genomic_DNA"/>
</dbReference>
<evidence type="ECO:0000313" key="1">
    <source>
        <dbReference type="EMBL" id="CAG8622626.1"/>
    </source>
</evidence>
<protein>
    <submittedName>
        <fullName evidence="1">23916_t:CDS:1</fullName>
    </submittedName>
</protein>
<keyword evidence="2" id="KW-1185">Reference proteome</keyword>
<comment type="caution">
    <text evidence="1">The sequence shown here is derived from an EMBL/GenBank/DDBJ whole genome shotgun (WGS) entry which is preliminary data.</text>
</comment>
<gene>
    <name evidence="1" type="ORF">RPERSI_LOCUS6777</name>
</gene>
<name>A0ACA9MYK2_9GLOM</name>
<accession>A0ACA9MYK2</accession>
<proteinExistence type="predicted"/>
<evidence type="ECO:0000313" key="2">
    <source>
        <dbReference type="Proteomes" id="UP000789920"/>
    </source>
</evidence>
<reference evidence="1" key="1">
    <citation type="submission" date="2021-06" db="EMBL/GenBank/DDBJ databases">
        <authorList>
            <person name="Kallberg Y."/>
            <person name="Tangrot J."/>
            <person name="Rosling A."/>
        </authorList>
    </citation>
    <scope>NUCLEOTIDE SEQUENCE</scope>
    <source>
        <strain evidence="1">MA461A</strain>
    </source>
</reference>
<sequence>MEFVNADRLLNKRDRINKFSRLVSSLPSANYTLLRVLTDHLIRIVRNSEINKMTLRNIGMTFCPTLGIPPGVLNFFITEFDHIFTDSVGIVAPKTIEATPKNHKKDYYQSSTNDFSPKFTSNNQQLKNASLNKDPTLPPKTALREEITGRSKRNGVYYMDNPDLMVRLKRKLTVAKSSLCRNDDSSEEEINDLALQVEDDAESVSSASVEEFVASPPPNSSNFSLPPRILEPPFSQTLAPSLQLPQSSYYETNYYYFK</sequence>
<dbReference type="Proteomes" id="UP000789920">
    <property type="component" value="Unassembled WGS sequence"/>
</dbReference>
<organism evidence="1 2">
    <name type="scientific">Racocetra persica</name>
    <dbReference type="NCBI Taxonomy" id="160502"/>
    <lineage>
        <taxon>Eukaryota</taxon>
        <taxon>Fungi</taxon>
        <taxon>Fungi incertae sedis</taxon>
        <taxon>Mucoromycota</taxon>
        <taxon>Glomeromycotina</taxon>
        <taxon>Glomeromycetes</taxon>
        <taxon>Diversisporales</taxon>
        <taxon>Gigasporaceae</taxon>
        <taxon>Racocetra</taxon>
    </lineage>
</organism>